<dbReference type="InterPro" id="IPR000504">
    <property type="entry name" value="RRM_dom"/>
</dbReference>
<feature type="compositionally biased region" description="Basic and acidic residues" evidence="5">
    <location>
        <begin position="178"/>
        <end position="194"/>
    </location>
</feature>
<dbReference type="Pfam" id="PF00076">
    <property type="entry name" value="RRM_1"/>
    <property type="match status" value="2"/>
</dbReference>
<gene>
    <name evidence="7" type="ORF">EVEC_LOCUS3173</name>
</gene>
<dbReference type="EMBL" id="UXUI01007525">
    <property type="protein sequence ID" value="VDD88030.1"/>
    <property type="molecule type" value="Genomic_DNA"/>
</dbReference>
<evidence type="ECO:0000313" key="7">
    <source>
        <dbReference type="EMBL" id="VDD88030.1"/>
    </source>
</evidence>
<dbReference type="Proteomes" id="UP000274131">
    <property type="component" value="Unassembled WGS sequence"/>
</dbReference>
<dbReference type="InterPro" id="IPR012677">
    <property type="entry name" value="Nucleotide-bd_a/b_plait_sf"/>
</dbReference>
<feature type="domain" description="RRM" evidence="6">
    <location>
        <begin position="343"/>
        <end position="420"/>
    </location>
</feature>
<feature type="domain" description="RRM" evidence="6">
    <location>
        <begin position="241"/>
        <end position="318"/>
    </location>
</feature>
<dbReference type="InterPro" id="IPR003954">
    <property type="entry name" value="RRM_euk-type"/>
</dbReference>
<feature type="compositionally biased region" description="Basic residues" evidence="5">
    <location>
        <begin position="100"/>
        <end position="176"/>
    </location>
</feature>
<feature type="compositionally biased region" description="Acidic residues" evidence="5">
    <location>
        <begin position="1"/>
        <end position="13"/>
    </location>
</feature>
<dbReference type="GO" id="GO:0003723">
    <property type="term" value="F:RNA binding"/>
    <property type="evidence" value="ECO:0007669"/>
    <property type="project" value="UniProtKB-UniRule"/>
</dbReference>
<keyword evidence="8" id="KW-1185">Reference proteome</keyword>
<name>A0A0N4V0L8_ENTVE</name>
<dbReference type="InterPro" id="IPR035979">
    <property type="entry name" value="RBD_domain_sf"/>
</dbReference>
<dbReference type="AlphaFoldDB" id="A0A0N4V0L8"/>
<evidence type="ECO:0000256" key="3">
    <source>
        <dbReference type="ARBA" id="ARBA00022884"/>
    </source>
</evidence>
<dbReference type="PROSITE" id="PS50102">
    <property type="entry name" value="RRM"/>
    <property type="match status" value="2"/>
</dbReference>
<evidence type="ECO:0000256" key="2">
    <source>
        <dbReference type="ARBA" id="ARBA00022737"/>
    </source>
</evidence>
<evidence type="ECO:0000259" key="6">
    <source>
        <dbReference type="PROSITE" id="PS50102"/>
    </source>
</evidence>
<sequence length="606" mass="68459">MGEPVDVDAMLEEALDKIDESDRNNGHGHTEPMAAIIQGESGKEKSVEDEKEIADKTLNGSTKMETEESATDSSEKKKERRRASRSSSRSRSPSREKDKEKKKRKRSSSRDRRKKSRSRSRSRDRRRSSRKRSRSRHRSRSKERSHRSHSRRRSRSRRSRERRRSRSRNRRGRSRSRSWFESRPRVLDHRDRRFSPQWRRSPPRGPRLPGPERRDVMPFTARRSPPPNAKLNMSSEERDQRTIFILQIAKQTRPRDLEEFFSSVGHVRDVRIITDSKTRRSKGICYVEFWEIESVNLALALNGQKLLGAPLVIQQTLAERNRAANNTVGGSLGFGPTNTTGPLKLYVGNLHPSITEDMLGRIFDPFGKIDHLEVATDLSGVSKGYAYVTFRHADDGKRAMEQLNGFELANRPMKVATVEKDDTLPMGPQRTLDTDEADRRGIDLGTSGRLHLMAKLAEGSGLELPKSAKEMLAQNQNPTESNASSIPSIATQCFVLSNMFDPKSEQGDSWAEEVRDDVIEECAKNGGILHIYVDKDSPNGNVYVKCPNVTAAYNSVNSLHGRWFSGKVITANYVPLASYSQLFPASVSAHRPILSGMKVASTGIAA</sequence>
<dbReference type="Pfam" id="PF15519">
    <property type="entry name" value="RBM39linker"/>
    <property type="match status" value="1"/>
</dbReference>
<feature type="region of interest" description="Disordered" evidence="5">
    <location>
        <begin position="1"/>
        <end position="236"/>
    </location>
</feature>
<dbReference type="SMART" id="SM00360">
    <property type="entry name" value="RRM"/>
    <property type="match status" value="3"/>
</dbReference>
<evidence type="ECO:0000256" key="5">
    <source>
        <dbReference type="SAM" id="MobiDB-lite"/>
    </source>
</evidence>
<dbReference type="STRING" id="51028.A0A0N4V0L8"/>
<dbReference type="WBParaSite" id="EVEC_0000346501-mRNA-1">
    <property type="protein sequence ID" value="EVEC_0000346501-mRNA-1"/>
    <property type="gene ID" value="EVEC_0000346501"/>
</dbReference>
<evidence type="ECO:0000256" key="1">
    <source>
        <dbReference type="ARBA" id="ARBA00022553"/>
    </source>
</evidence>
<dbReference type="InterPro" id="IPR029123">
    <property type="entry name" value="RBM39_linker"/>
</dbReference>
<dbReference type="InterPro" id="IPR006509">
    <property type="entry name" value="RBM39_SF"/>
</dbReference>
<feature type="compositionally biased region" description="Basic and acidic residues" evidence="5">
    <location>
        <begin position="14"/>
        <end position="30"/>
    </location>
</feature>
<keyword evidence="2" id="KW-0677">Repeat</keyword>
<dbReference type="GO" id="GO:0005634">
    <property type="term" value="C:nucleus"/>
    <property type="evidence" value="ECO:0007669"/>
    <property type="project" value="InterPro"/>
</dbReference>
<dbReference type="NCBIfam" id="TIGR01622">
    <property type="entry name" value="SF-CC1"/>
    <property type="match status" value="1"/>
</dbReference>
<keyword evidence="1" id="KW-0597">Phosphoprotein</keyword>
<dbReference type="Gene3D" id="3.30.70.330">
    <property type="match status" value="3"/>
</dbReference>
<reference evidence="9" key="1">
    <citation type="submission" date="2017-02" db="UniProtKB">
        <authorList>
            <consortium name="WormBaseParasite"/>
        </authorList>
    </citation>
    <scope>IDENTIFICATION</scope>
</reference>
<dbReference type="SUPFAM" id="SSF54928">
    <property type="entry name" value="RNA-binding domain, RBD"/>
    <property type="match status" value="2"/>
</dbReference>
<proteinExistence type="predicted"/>
<dbReference type="OrthoDB" id="8123449at2759"/>
<dbReference type="CDD" id="cd12285">
    <property type="entry name" value="RRM3_RBM39_like"/>
    <property type="match status" value="1"/>
</dbReference>
<protein>
    <submittedName>
        <fullName evidence="9">RNA-binding protein 39</fullName>
    </submittedName>
</protein>
<dbReference type="GO" id="GO:0006397">
    <property type="term" value="P:mRNA processing"/>
    <property type="evidence" value="ECO:0007669"/>
    <property type="project" value="InterPro"/>
</dbReference>
<evidence type="ECO:0000313" key="8">
    <source>
        <dbReference type="Proteomes" id="UP000274131"/>
    </source>
</evidence>
<reference evidence="7 8" key="2">
    <citation type="submission" date="2018-10" db="EMBL/GenBank/DDBJ databases">
        <authorList>
            <consortium name="Pathogen Informatics"/>
        </authorList>
    </citation>
    <scope>NUCLEOTIDE SEQUENCE [LARGE SCALE GENOMIC DNA]</scope>
</reference>
<evidence type="ECO:0000313" key="9">
    <source>
        <dbReference type="WBParaSite" id="EVEC_0000346501-mRNA-1"/>
    </source>
</evidence>
<keyword evidence="3 4" id="KW-0694">RNA-binding</keyword>
<dbReference type="PANTHER" id="PTHR48036">
    <property type="entry name" value="SPLICING FACTOR (PAD-1), PUTATIVE (AFU_ORTHOLOGUE AFUA_1G15810)-RELATED"/>
    <property type="match status" value="1"/>
</dbReference>
<evidence type="ECO:0000256" key="4">
    <source>
        <dbReference type="PROSITE-ProRule" id="PRU00176"/>
    </source>
</evidence>
<dbReference type="CDD" id="cd12283">
    <property type="entry name" value="RRM1_RBM39_like"/>
    <property type="match status" value="1"/>
</dbReference>
<accession>A0A0N4V0L8</accession>
<organism evidence="9">
    <name type="scientific">Enterobius vermicularis</name>
    <name type="common">Human pinworm</name>
    <dbReference type="NCBI Taxonomy" id="51028"/>
    <lineage>
        <taxon>Eukaryota</taxon>
        <taxon>Metazoa</taxon>
        <taxon>Ecdysozoa</taxon>
        <taxon>Nematoda</taxon>
        <taxon>Chromadorea</taxon>
        <taxon>Rhabditida</taxon>
        <taxon>Spirurina</taxon>
        <taxon>Oxyuridomorpha</taxon>
        <taxon>Oxyuroidea</taxon>
        <taxon>Oxyuridae</taxon>
        <taxon>Enterobius</taxon>
    </lineage>
</organism>
<dbReference type="SMART" id="SM00361">
    <property type="entry name" value="RRM_1"/>
    <property type="match status" value="2"/>
</dbReference>